<evidence type="ECO:0000256" key="3">
    <source>
        <dbReference type="ARBA" id="ARBA00022692"/>
    </source>
</evidence>
<evidence type="ECO:0000313" key="12">
    <source>
        <dbReference type="Proteomes" id="UP001519460"/>
    </source>
</evidence>
<dbReference type="PANTHER" id="PTHR24228">
    <property type="entry name" value="B2 BRADYKININ RECEPTOR/ANGIOTENSIN II RECEPTOR"/>
    <property type="match status" value="1"/>
</dbReference>
<dbReference type="Gene3D" id="1.20.1070.10">
    <property type="entry name" value="Rhodopsin 7-helix transmembrane proteins"/>
    <property type="match status" value="1"/>
</dbReference>
<feature type="non-terminal residue" evidence="11">
    <location>
        <position position="1"/>
    </location>
</feature>
<dbReference type="EMBL" id="JACVVK020000074">
    <property type="protein sequence ID" value="KAK7495509.1"/>
    <property type="molecule type" value="Genomic_DNA"/>
</dbReference>
<dbReference type="GO" id="GO:0004930">
    <property type="term" value="F:G protein-coupled receptor activity"/>
    <property type="evidence" value="ECO:0007669"/>
    <property type="project" value="UniProtKB-KW"/>
</dbReference>
<dbReference type="Proteomes" id="UP001519460">
    <property type="component" value="Unassembled WGS sequence"/>
</dbReference>
<evidence type="ECO:0000313" key="11">
    <source>
        <dbReference type="EMBL" id="KAK7495509.1"/>
    </source>
</evidence>
<organism evidence="11 12">
    <name type="scientific">Batillaria attramentaria</name>
    <dbReference type="NCBI Taxonomy" id="370345"/>
    <lineage>
        <taxon>Eukaryota</taxon>
        <taxon>Metazoa</taxon>
        <taxon>Spiralia</taxon>
        <taxon>Lophotrochozoa</taxon>
        <taxon>Mollusca</taxon>
        <taxon>Gastropoda</taxon>
        <taxon>Caenogastropoda</taxon>
        <taxon>Sorbeoconcha</taxon>
        <taxon>Cerithioidea</taxon>
        <taxon>Batillariidae</taxon>
        <taxon>Batillaria</taxon>
    </lineage>
</organism>
<keyword evidence="7" id="KW-0675">Receptor</keyword>
<gene>
    <name evidence="11" type="ORF">BaRGS_00013207</name>
</gene>
<feature type="transmembrane region" description="Helical" evidence="9">
    <location>
        <begin position="314"/>
        <end position="335"/>
    </location>
</feature>
<keyword evidence="2" id="KW-1003">Cell membrane</keyword>
<evidence type="ECO:0000256" key="6">
    <source>
        <dbReference type="ARBA" id="ARBA00023136"/>
    </source>
</evidence>
<feature type="transmembrane region" description="Helical" evidence="9">
    <location>
        <begin position="392"/>
        <end position="414"/>
    </location>
</feature>
<name>A0ABD0L7C6_9CAEN</name>
<dbReference type="PANTHER" id="PTHR24228:SF74">
    <property type="entry name" value="G-PROTEIN COUPLED RECEPTORS FAMILY 1 PROFILE DOMAIN-CONTAINING PROTEIN"/>
    <property type="match status" value="1"/>
</dbReference>
<feature type="transmembrane region" description="Helical" evidence="9">
    <location>
        <begin position="218"/>
        <end position="241"/>
    </location>
</feature>
<dbReference type="AlphaFoldDB" id="A0ABD0L7C6"/>
<evidence type="ECO:0000256" key="2">
    <source>
        <dbReference type="ARBA" id="ARBA00022475"/>
    </source>
</evidence>
<comment type="subcellular location">
    <subcellularLocation>
        <location evidence="1">Cell membrane</location>
        <topology evidence="1">Multi-pass membrane protein</topology>
    </subcellularLocation>
</comment>
<evidence type="ECO:0000256" key="1">
    <source>
        <dbReference type="ARBA" id="ARBA00004651"/>
    </source>
</evidence>
<feature type="transmembrane region" description="Helical" evidence="9">
    <location>
        <begin position="356"/>
        <end position="380"/>
    </location>
</feature>
<protein>
    <recommendedName>
        <fullName evidence="10">G-protein coupled receptors family 1 profile domain-containing protein</fullName>
    </recommendedName>
</protein>
<evidence type="ECO:0000256" key="9">
    <source>
        <dbReference type="SAM" id="Phobius"/>
    </source>
</evidence>
<evidence type="ECO:0000256" key="4">
    <source>
        <dbReference type="ARBA" id="ARBA00022989"/>
    </source>
</evidence>
<keyword evidence="3 9" id="KW-0812">Transmembrane</keyword>
<evidence type="ECO:0000256" key="5">
    <source>
        <dbReference type="ARBA" id="ARBA00023040"/>
    </source>
</evidence>
<evidence type="ECO:0000256" key="8">
    <source>
        <dbReference type="ARBA" id="ARBA00023224"/>
    </source>
</evidence>
<dbReference type="Pfam" id="PF00001">
    <property type="entry name" value="7tm_1"/>
    <property type="match status" value="1"/>
</dbReference>
<dbReference type="SUPFAM" id="SSF81321">
    <property type="entry name" value="Family A G protein-coupled receptor-like"/>
    <property type="match status" value="1"/>
</dbReference>
<feature type="transmembrane region" description="Helical" evidence="9">
    <location>
        <begin position="182"/>
        <end position="206"/>
    </location>
</feature>
<evidence type="ECO:0000256" key="7">
    <source>
        <dbReference type="ARBA" id="ARBA00023170"/>
    </source>
</evidence>
<keyword evidence="4 9" id="KW-1133">Transmembrane helix</keyword>
<keyword evidence="5" id="KW-0297">G-protein coupled receptor</keyword>
<dbReference type="GO" id="GO:0005886">
    <property type="term" value="C:plasma membrane"/>
    <property type="evidence" value="ECO:0007669"/>
    <property type="project" value="UniProtKB-SubCell"/>
</dbReference>
<feature type="transmembrane region" description="Helical" evidence="9">
    <location>
        <begin position="261"/>
        <end position="284"/>
    </location>
</feature>
<dbReference type="InterPro" id="IPR000276">
    <property type="entry name" value="GPCR_Rhodpsn"/>
</dbReference>
<reference evidence="11 12" key="1">
    <citation type="journal article" date="2023" name="Sci. Data">
        <title>Genome assembly of the Korean intertidal mud-creeper Batillaria attramentaria.</title>
        <authorList>
            <person name="Patra A.K."/>
            <person name="Ho P.T."/>
            <person name="Jun S."/>
            <person name="Lee S.J."/>
            <person name="Kim Y."/>
            <person name="Won Y.J."/>
        </authorList>
    </citation>
    <scope>NUCLEOTIDE SEQUENCE [LARGE SCALE GENOMIC DNA]</scope>
    <source>
        <strain evidence="11">Wonlab-2016</strain>
    </source>
</reference>
<dbReference type="PROSITE" id="PS50262">
    <property type="entry name" value="G_PROTEIN_RECEP_F1_2"/>
    <property type="match status" value="1"/>
</dbReference>
<keyword evidence="8" id="KW-0807">Transducer</keyword>
<accession>A0ABD0L7C6</accession>
<dbReference type="InterPro" id="IPR017452">
    <property type="entry name" value="GPCR_Rhodpsn_7TM"/>
</dbReference>
<keyword evidence="12" id="KW-1185">Reference proteome</keyword>
<proteinExistence type="predicted"/>
<keyword evidence="6 9" id="KW-0472">Membrane</keyword>
<dbReference type="PRINTS" id="PR00237">
    <property type="entry name" value="GPCRRHODOPSN"/>
</dbReference>
<comment type="caution">
    <text evidence="11">The sequence shown here is derived from an EMBL/GenBank/DDBJ whole genome shotgun (WGS) entry which is preliminary data.</text>
</comment>
<feature type="transmembrane region" description="Helical" evidence="9">
    <location>
        <begin position="143"/>
        <end position="170"/>
    </location>
</feature>
<sequence length="452" mass="50713">SDQIQIAQTDEDNLPLSDEHVQHIALSETRDKSANTAARFSTVNNTHSRVSDSRTRNQLFSRQPQLSTPVLSKNKTVLAQCVKLVLQRPQLSVHVAMDAEYHHLSGDHNLSRPPFPLNVSGVEVNVEAGSGSCQGLDCYPDSAFHAITAVTTILAVFGFLGNALTVLAILTSSLRQNLNSILIGHLSFADVLYTSLVLPLQAVAFHHRQWVLPDWVCVVAAAVRIWLIGVIMMLLSVIALYRFLNIVHPQVYTRLSQRNSFLPIVIVCWIFSAFFSTMPILGVWGSFSFEPLILQCTFTSEVADKSHKVVSITLGYVIPCVFICFCYARIGCVVARTRRRATRNSIYRKQKNQRDSLRLTGMMLLIFVGFFLGTTPYFIINIVDPRETLPMAHIWAPCATWLLYSLNPVIYTLMDNNFLRAYKQLVCCLLCSEGDTTRRSFRSRQPQGSSLK</sequence>
<feature type="domain" description="G-protein coupled receptors family 1 profile" evidence="10">
    <location>
        <begin position="161"/>
        <end position="411"/>
    </location>
</feature>
<evidence type="ECO:0000259" key="10">
    <source>
        <dbReference type="PROSITE" id="PS50262"/>
    </source>
</evidence>